<dbReference type="AlphaFoldDB" id="A0A5N1J6A0"/>
<keyword evidence="4 8" id="KW-0547">Nucleotide-binding</keyword>
<comment type="catalytic activity">
    <reaction evidence="8">
        <text>Mo-molybdopterin + GTP + H(+) = Mo-molybdopterin guanine dinucleotide + diphosphate</text>
        <dbReference type="Rhea" id="RHEA:34243"/>
        <dbReference type="ChEBI" id="CHEBI:15378"/>
        <dbReference type="ChEBI" id="CHEBI:33019"/>
        <dbReference type="ChEBI" id="CHEBI:37565"/>
        <dbReference type="ChEBI" id="CHEBI:71302"/>
        <dbReference type="ChEBI" id="CHEBI:71310"/>
        <dbReference type="EC" id="2.7.7.77"/>
    </reaction>
</comment>
<dbReference type="EC" id="2.7.7.77" evidence="8"/>
<dbReference type="InterPro" id="IPR025877">
    <property type="entry name" value="MobA-like_NTP_Trfase"/>
</dbReference>
<dbReference type="SUPFAM" id="SSF53448">
    <property type="entry name" value="Nucleotide-diphospho-sugar transferases"/>
    <property type="match status" value="1"/>
</dbReference>
<feature type="binding site" evidence="8">
    <location>
        <position position="100"/>
    </location>
    <ligand>
        <name>GTP</name>
        <dbReference type="ChEBI" id="CHEBI:37565"/>
    </ligand>
</feature>
<sequence>MQAAKPKVNGLVLAGGKSVRMGSDKNLLNWHGKEQQYYLIDLLQEFCEEVFISCRLEQETSIPEPYLSLPDTFTGLGPMGATLSAFRQNPDAAWLVLACDLPLVNSETLAFLIGNRNSSRFATAFENPENGFPEPLLTLWEPKSYPVLLSFLAQGYSCPRKVLINSEVQILQVPDQDVLKNVNTPEEREQVLRLLKQRKETV</sequence>
<evidence type="ECO:0000313" key="11">
    <source>
        <dbReference type="Proteomes" id="UP000326570"/>
    </source>
</evidence>
<dbReference type="PANTHER" id="PTHR19136">
    <property type="entry name" value="MOLYBDENUM COFACTOR GUANYLYLTRANSFERASE"/>
    <property type="match status" value="1"/>
</dbReference>
<dbReference type="GO" id="GO:0046872">
    <property type="term" value="F:metal ion binding"/>
    <property type="evidence" value="ECO:0007669"/>
    <property type="project" value="UniProtKB-KW"/>
</dbReference>
<dbReference type="Gene3D" id="3.90.550.10">
    <property type="entry name" value="Spore Coat Polysaccharide Biosynthesis Protein SpsA, Chain A"/>
    <property type="match status" value="1"/>
</dbReference>
<dbReference type="EMBL" id="VTWT01000001">
    <property type="protein sequence ID" value="KAA9346220.1"/>
    <property type="molecule type" value="Genomic_DNA"/>
</dbReference>
<dbReference type="GO" id="GO:0005525">
    <property type="term" value="F:GTP binding"/>
    <property type="evidence" value="ECO:0007669"/>
    <property type="project" value="UniProtKB-UniRule"/>
</dbReference>
<keyword evidence="6 8" id="KW-0342">GTP-binding</keyword>
<dbReference type="InterPro" id="IPR029044">
    <property type="entry name" value="Nucleotide-diphossugar_trans"/>
</dbReference>
<feature type="binding site" evidence="8">
    <location>
        <begin position="13"/>
        <end position="15"/>
    </location>
    <ligand>
        <name>GTP</name>
        <dbReference type="ChEBI" id="CHEBI:37565"/>
    </ligand>
</feature>
<evidence type="ECO:0000256" key="2">
    <source>
        <dbReference type="ARBA" id="ARBA00022679"/>
    </source>
</evidence>
<feature type="domain" description="MobA-like NTP transferase" evidence="9">
    <location>
        <begin position="10"/>
        <end position="154"/>
    </location>
</feature>
<comment type="function">
    <text evidence="8">Transfers a GMP moiety from GTP to Mo-molybdopterin (Mo-MPT) cofactor (Moco or molybdenum cofactor) to form Mo-molybdopterin guanine dinucleotide (Mo-MGD) cofactor.</text>
</comment>
<evidence type="ECO:0000259" key="9">
    <source>
        <dbReference type="Pfam" id="PF12804"/>
    </source>
</evidence>
<keyword evidence="5 8" id="KW-0460">Magnesium</keyword>
<proteinExistence type="inferred from homology"/>
<keyword evidence="11" id="KW-1185">Reference proteome</keyword>
<evidence type="ECO:0000256" key="5">
    <source>
        <dbReference type="ARBA" id="ARBA00022842"/>
    </source>
</evidence>
<keyword evidence="3 8" id="KW-0479">Metal-binding</keyword>
<reference evidence="10 11" key="1">
    <citation type="submission" date="2019-09" db="EMBL/GenBank/DDBJ databases">
        <title>Genome sequence of Adhaeribacter sp. M2.</title>
        <authorList>
            <person name="Srinivasan S."/>
        </authorList>
    </citation>
    <scope>NUCLEOTIDE SEQUENCE [LARGE SCALE GENOMIC DNA]</scope>
    <source>
        <strain evidence="10 11">M2</strain>
    </source>
</reference>
<evidence type="ECO:0000256" key="4">
    <source>
        <dbReference type="ARBA" id="ARBA00022741"/>
    </source>
</evidence>
<dbReference type="GO" id="GO:0061603">
    <property type="term" value="F:molybdenum cofactor guanylyltransferase activity"/>
    <property type="evidence" value="ECO:0007669"/>
    <property type="project" value="UniProtKB-EC"/>
</dbReference>
<dbReference type="PANTHER" id="PTHR19136:SF81">
    <property type="entry name" value="MOLYBDENUM COFACTOR GUANYLYLTRANSFERASE"/>
    <property type="match status" value="1"/>
</dbReference>
<feature type="binding site" evidence="8">
    <location>
        <position position="25"/>
    </location>
    <ligand>
        <name>GTP</name>
        <dbReference type="ChEBI" id="CHEBI:37565"/>
    </ligand>
</feature>
<comment type="caution">
    <text evidence="10">The sequence shown here is derived from an EMBL/GenBank/DDBJ whole genome shotgun (WGS) entry which is preliminary data.</text>
</comment>
<evidence type="ECO:0000256" key="6">
    <source>
        <dbReference type="ARBA" id="ARBA00023134"/>
    </source>
</evidence>
<evidence type="ECO:0000256" key="1">
    <source>
        <dbReference type="ARBA" id="ARBA00022490"/>
    </source>
</evidence>
<gene>
    <name evidence="8" type="primary">mobA</name>
    <name evidence="10" type="ORF">F0P94_03150</name>
</gene>
<dbReference type="Pfam" id="PF12804">
    <property type="entry name" value="NTP_transf_3"/>
    <property type="match status" value="1"/>
</dbReference>
<feature type="binding site" evidence="8">
    <location>
        <position position="71"/>
    </location>
    <ligand>
        <name>GTP</name>
        <dbReference type="ChEBI" id="CHEBI:37565"/>
    </ligand>
</feature>
<keyword evidence="7 8" id="KW-0501">Molybdenum cofactor biosynthesis</keyword>
<comment type="cofactor">
    <cofactor evidence="8">
        <name>Mg(2+)</name>
        <dbReference type="ChEBI" id="CHEBI:18420"/>
    </cofactor>
</comment>
<comment type="similarity">
    <text evidence="8">Belongs to the MobA family.</text>
</comment>
<keyword evidence="2 8" id="KW-0808">Transferase</keyword>
<comment type="domain">
    <text evidence="8">The N-terminal domain determines nucleotide recognition and specific binding, while the C-terminal domain determines the specific binding to the target protein.</text>
</comment>
<dbReference type="Proteomes" id="UP000326570">
    <property type="component" value="Unassembled WGS sequence"/>
</dbReference>
<evidence type="ECO:0000256" key="7">
    <source>
        <dbReference type="ARBA" id="ARBA00023150"/>
    </source>
</evidence>
<dbReference type="InterPro" id="IPR013482">
    <property type="entry name" value="Molybde_CF_guanTrfase"/>
</dbReference>
<evidence type="ECO:0000313" key="10">
    <source>
        <dbReference type="EMBL" id="KAA9346220.1"/>
    </source>
</evidence>
<protein>
    <recommendedName>
        <fullName evidence="8">Probable molybdenum cofactor guanylyltransferase</fullName>
        <shortName evidence="8">MoCo guanylyltransferase</shortName>
        <ecNumber evidence="8">2.7.7.77</ecNumber>
    </recommendedName>
    <alternativeName>
        <fullName evidence="8">GTP:molybdopterin guanylyltransferase</fullName>
    </alternativeName>
    <alternativeName>
        <fullName evidence="8">Mo-MPT guanylyltransferase</fullName>
    </alternativeName>
    <alternativeName>
        <fullName evidence="8">Molybdopterin guanylyltransferase</fullName>
    </alternativeName>
    <alternativeName>
        <fullName evidence="8">Molybdopterin-guanine dinucleotide synthase</fullName>
        <shortName evidence="8">MGD synthase</shortName>
    </alternativeName>
</protein>
<accession>A0A5N1J6A0</accession>
<keyword evidence="1 8" id="KW-0963">Cytoplasm</keyword>
<dbReference type="CDD" id="cd02503">
    <property type="entry name" value="MobA"/>
    <property type="match status" value="1"/>
</dbReference>
<dbReference type="HAMAP" id="MF_00316">
    <property type="entry name" value="MobA"/>
    <property type="match status" value="1"/>
</dbReference>
<evidence type="ECO:0000256" key="8">
    <source>
        <dbReference type="HAMAP-Rule" id="MF_00316"/>
    </source>
</evidence>
<name>A0A5N1J6A0_9BACT</name>
<dbReference type="GO" id="GO:0005737">
    <property type="term" value="C:cytoplasm"/>
    <property type="evidence" value="ECO:0007669"/>
    <property type="project" value="UniProtKB-SubCell"/>
</dbReference>
<feature type="binding site" evidence="8">
    <location>
        <position position="100"/>
    </location>
    <ligand>
        <name>Mg(2+)</name>
        <dbReference type="ChEBI" id="CHEBI:18420"/>
    </ligand>
</feature>
<dbReference type="GO" id="GO:0006777">
    <property type="term" value="P:Mo-molybdopterin cofactor biosynthetic process"/>
    <property type="evidence" value="ECO:0007669"/>
    <property type="project" value="UniProtKB-KW"/>
</dbReference>
<comment type="subcellular location">
    <subcellularLocation>
        <location evidence="8">Cytoplasm</location>
    </subcellularLocation>
</comment>
<comment type="caution">
    <text evidence="8">Lacks conserved residue(s) required for the propagation of feature annotation.</text>
</comment>
<evidence type="ECO:0000256" key="3">
    <source>
        <dbReference type="ARBA" id="ARBA00022723"/>
    </source>
</evidence>
<organism evidence="10 11">
    <name type="scientific">Adhaeribacter soli</name>
    <dbReference type="NCBI Taxonomy" id="2607655"/>
    <lineage>
        <taxon>Bacteria</taxon>
        <taxon>Pseudomonadati</taxon>
        <taxon>Bacteroidota</taxon>
        <taxon>Cytophagia</taxon>
        <taxon>Cytophagales</taxon>
        <taxon>Hymenobacteraceae</taxon>
        <taxon>Adhaeribacter</taxon>
    </lineage>
</organism>